<keyword evidence="15" id="KW-1185">Reference proteome</keyword>
<proteinExistence type="inferred from homology"/>
<dbReference type="PANTHER" id="PTHR47371">
    <property type="entry name" value="LIPOTEICHOIC ACID SYNTHASE"/>
    <property type="match status" value="1"/>
</dbReference>
<feature type="binding site" evidence="11">
    <location>
        <position position="473"/>
    </location>
    <ligand>
        <name>Mn(2+)</name>
        <dbReference type="ChEBI" id="CHEBI:29035"/>
    </ligand>
</feature>
<feature type="domain" description="Sulfatase N-terminal" evidence="13">
    <location>
        <begin position="246"/>
        <end position="536"/>
    </location>
</feature>
<dbReference type="SUPFAM" id="SSF53649">
    <property type="entry name" value="Alkaline phosphatase-like"/>
    <property type="match status" value="1"/>
</dbReference>
<feature type="binding site" evidence="11">
    <location>
        <position position="472"/>
    </location>
    <ligand>
        <name>Mn(2+)</name>
        <dbReference type="ChEBI" id="CHEBI:29035"/>
    </ligand>
</feature>
<evidence type="ECO:0000256" key="4">
    <source>
        <dbReference type="ARBA" id="ARBA00022475"/>
    </source>
</evidence>
<dbReference type="eggNOG" id="COG1368">
    <property type="taxonomic scope" value="Bacteria"/>
</dbReference>
<dbReference type="InterPro" id="IPR000917">
    <property type="entry name" value="Sulfatase_N"/>
</dbReference>
<evidence type="ECO:0000313" key="14">
    <source>
        <dbReference type="EMBL" id="GAF06667.1"/>
    </source>
</evidence>
<keyword evidence="7 8" id="KW-0472">Membrane</keyword>
<evidence type="ECO:0000256" key="12">
    <source>
        <dbReference type="SAM" id="Phobius"/>
    </source>
</evidence>
<keyword evidence="10" id="KW-0464">Manganese</keyword>
<evidence type="ECO:0000259" key="13">
    <source>
        <dbReference type="Pfam" id="PF00884"/>
    </source>
</evidence>
<dbReference type="Gene3D" id="3.40.720.10">
    <property type="entry name" value="Alkaline Phosphatase, subunit A"/>
    <property type="match status" value="1"/>
</dbReference>
<feature type="transmembrane region" description="Helical" evidence="12">
    <location>
        <begin position="40"/>
        <end position="57"/>
    </location>
</feature>
<feature type="transmembrane region" description="Helical" evidence="12">
    <location>
        <begin position="154"/>
        <end position="171"/>
    </location>
</feature>
<evidence type="ECO:0000256" key="11">
    <source>
        <dbReference type="PIRSR" id="PIRSR005091-3"/>
    </source>
</evidence>
<keyword evidence="4 8" id="KW-1003">Cell membrane</keyword>
<dbReference type="OrthoDB" id="5901192at2"/>
<feature type="transmembrane region" description="Helical" evidence="12">
    <location>
        <begin position="122"/>
        <end position="142"/>
    </location>
</feature>
<feature type="active site" evidence="9">
    <location>
        <position position="296"/>
    </location>
</feature>
<organism evidence="14 15">
    <name type="scientific">Paenibacillus pini JCM 16418</name>
    <dbReference type="NCBI Taxonomy" id="1236976"/>
    <lineage>
        <taxon>Bacteria</taxon>
        <taxon>Bacillati</taxon>
        <taxon>Bacillota</taxon>
        <taxon>Bacilli</taxon>
        <taxon>Bacillales</taxon>
        <taxon>Paenibacillaceae</taxon>
        <taxon>Paenibacillus</taxon>
    </lineage>
</organism>
<evidence type="ECO:0000256" key="9">
    <source>
        <dbReference type="PIRSR" id="PIRSR005091-1"/>
    </source>
</evidence>
<dbReference type="STRING" id="1236976.JCM16418_639"/>
<keyword evidence="5 12" id="KW-0812">Transmembrane</keyword>
<feature type="transmembrane region" description="Helical" evidence="12">
    <location>
        <begin position="16"/>
        <end position="34"/>
    </location>
</feature>
<evidence type="ECO:0000256" key="2">
    <source>
        <dbReference type="ARBA" id="ARBA00004936"/>
    </source>
</evidence>
<dbReference type="InterPro" id="IPR017850">
    <property type="entry name" value="Alkaline_phosphatase_core_sf"/>
</dbReference>
<evidence type="ECO:0000256" key="5">
    <source>
        <dbReference type="ARBA" id="ARBA00022692"/>
    </source>
</evidence>
<dbReference type="GO" id="GO:0005886">
    <property type="term" value="C:plasma membrane"/>
    <property type="evidence" value="ECO:0007669"/>
    <property type="project" value="UniProtKB-SubCell"/>
</dbReference>
<dbReference type="CDD" id="cd16015">
    <property type="entry name" value="LTA_synthase"/>
    <property type="match status" value="1"/>
</dbReference>
<comment type="similarity">
    <text evidence="3 8">Belongs to the LTA synthase family.</text>
</comment>
<feature type="binding site" evidence="11">
    <location>
        <position position="254"/>
    </location>
    <ligand>
        <name>Mn(2+)</name>
        <dbReference type="ChEBI" id="CHEBI:29035"/>
    </ligand>
</feature>
<gene>
    <name evidence="14" type="ORF">JCM16418_639</name>
</gene>
<dbReference type="Proteomes" id="UP000019364">
    <property type="component" value="Unassembled WGS sequence"/>
</dbReference>
<name>W7YDW8_9BACL</name>
<dbReference type="PIRSF" id="PIRSF005091">
    <property type="entry name" value="Mmb_sulf_HI1246"/>
    <property type="match status" value="1"/>
</dbReference>
<keyword evidence="6 12" id="KW-1133">Transmembrane helix</keyword>
<dbReference type="AlphaFoldDB" id="W7YDW8"/>
<dbReference type="RefSeq" id="WP_036645882.1">
    <property type="nucleotide sequence ID" value="NZ_BAVZ01000001.1"/>
</dbReference>
<evidence type="ECO:0000256" key="7">
    <source>
        <dbReference type="ARBA" id="ARBA00023136"/>
    </source>
</evidence>
<evidence type="ECO:0000313" key="15">
    <source>
        <dbReference type="Proteomes" id="UP000019364"/>
    </source>
</evidence>
<accession>W7YDW8</accession>
<protein>
    <submittedName>
        <fullName evidence="14">Lipoteichoic acid primase LtaP</fullName>
    </submittedName>
</protein>
<comment type="pathway">
    <text evidence="2">Cell wall biogenesis; lipoteichoic acid biosynthesis.</text>
</comment>
<sequence length="626" mass="71183">MDTFTLPSTQKSKTPLIAVFILLVLKLVLLRYFFFNDILWGRISADIAAVLVILCLFELITPARWKGPVYWIINLILSFTFFASALYFQHFNSVPTYSALSELKQVMKIKSSVQSTIEPANFLFFVDVIIMALIWLANKFWGRRIHLTTSLRKRWAALIGVVALALCAYYIRIDQSINNELLQAENLGFLNYQVSAAMKIHNDNSVIASGNLDETVAKIESPEETFIYQKNMKAGQPSLFGSAKGKNVIVIQMEAFQNFPIHLSVDNQEITPVLNKLADESFYFPNIFQQIGQGNTSDAEFMSNTSIYPTGTAAMSTAFGDRELPSMPRLLEKRNYEADTFHVNDVAFWDRSKLYPALNFDHYYDKPSYKNDHFNEFGASDEELYKTGIQKLTDLHKQNKSFYAQFVTVSSHFPFRVPEDRMKMKIPDSLQGKQLGDYLASVNYTDYAIGTLIDSLKANGMWDDTVLVVYGDHFGLQPQDNDPAMIKSTLGIDYEPRLSRFNIPLLIHVPGVKGKVVDQVGGQVDIMPTLANVLGISLKDEKFVAFGHDLLNIDNNIVGMRYYLPTGSFFNNDIMYIPGKTFEDGTAISIKTKQPVQDFSAYRKDYDYILNQMKLSDEYVRLLPKR</sequence>
<dbReference type="GO" id="GO:0046872">
    <property type="term" value="F:metal ion binding"/>
    <property type="evidence" value="ECO:0007669"/>
    <property type="project" value="UniProtKB-KW"/>
</dbReference>
<comment type="subcellular location">
    <subcellularLocation>
        <location evidence="1">Cell membrane</location>
        <topology evidence="1">Multi-pass membrane protein</topology>
    </subcellularLocation>
</comment>
<evidence type="ECO:0000256" key="6">
    <source>
        <dbReference type="ARBA" id="ARBA00022989"/>
    </source>
</evidence>
<dbReference type="InterPro" id="IPR050448">
    <property type="entry name" value="OpgB/LTA_synthase_biosynth"/>
</dbReference>
<comment type="caution">
    <text evidence="14">The sequence shown here is derived from an EMBL/GenBank/DDBJ whole genome shotgun (WGS) entry which is preliminary data.</text>
</comment>
<evidence type="ECO:0000256" key="10">
    <source>
        <dbReference type="PIRSR" id="PIRSR005091-2"/>
    </source>
</evidence>
<feature type="binding site" evidence="10">
    <location>
        <position position="412"/>
    </location>
    <ligand>
        <name>substrate</name>
    </ligand>
</feature>
<evidence type="ECO:0000256" key="3">
    <source>
        <dbReference type="ARBA" id="ARBA00009983"/>
    </source>
</evidence>
<dbReference type="PANTHER" id="PTHR47371:SF3">
    <property type="entry name" value="PHOSPHOGLYCEROL TRANSFERASE I"/>
    <property type="match status" value="1"/>
</dbReference>
<dbReference type="EMBL" id="BAVZ01000001">
    <property type="protein sequence ID" value="GAF06667.1"/>
    <property type="molecule type" value="Genomic_DNA"/>
</dbReference>
<dbReference type="Pfam" id="PF00884">
    <property type="entry name" value="Sulfatase"/>
    <property type="match status" value="1"/>
</dbReference>
<evidence type="ECO:0000256" key="1">
    <source>
        <dbReference type="ARBA" id="ARBA00004651"/>
    </source>
</evidence>
<reference evidence="14 15" key="1">
    <citation type="journal article" date="2014" name="Genome Announc.">
        <title>Draft Genome Sequence of Paenibacillus pini JCM 16418T, Isolated from the Rhizosphere of Pine Tree.</title>
        <authorList>
            <person name="Yuki M."/>
            <person name="Oshima K."/>
            <person name="Suda W."/>
            <person name="Oshida Y."/>
            <person name="Kitamura K."/>
            <person name="Iida Y."/>
            <person name="Hattori M."/>
            <person name="Ohkuma M."/>
        </authorList>
    </citation>
    <scope>NUCLEOTIDE SEQUENCE [LARGE SCALE GENOMIC DNA]</scope>
    <source>
        <strain evidence="14 15">JCM 16418</strain>
    </source>
</reference>
<dbReference type="InterPro" id="IPR012160">
    <property type="entry name" value="LtaS-like"/>
</dbReference>
<feature type="binding site" evidence="11">
    <location>
        <position position="296"/>
    </location>
    <ligand>
        <name>Mn(2+)</name>
        <dbReference type="ChEBI" id="CHEBI:29035"/>
    </ligand>
</feature>
<evidence type="ECO:0000256" key="8">
    <source>
        <dbReference type="PIRNR" id="PIRNR005091"/>
    </source>
</evidence>
<feature type="transmembrane region" description="Helical" evidence="12">
    <location>
        <begin position="69"/>
        <end position="88"/>
    </location>
</feature>
<dbReference type="Gene3D" id="3.30.1120.170">
    <property type="match status" value="1"/>
</dbReference>
<keyword evidence="10" id="KW-0479">Metal-binding</keyword>